<organism evidence="3 4">
    <name type="scientific">Helobdella robusta</name>
    <name type="common">Californian leech</name>
    <dbReference type="NCBI Taxonomy" id="6412"/>
    <lineage>
        <taxon>Eukaryota</taxon>
        <taxon>Metazoa</taxon>
        <taxon>Spiralia</taxon>
        <taxon>Lophotrochozoa</taxon>
        <taxon>Annelida</taxon>
        <taxon>Clitellata</taxon>
        <taxon>Hirudinea</taxon>
        <taxon>Rhynchobdellida</taxon>
        <taxon>Glossiphoniidae</taxon>
        <taxon>Helobdella</taxon>
    </lineage>
</organism>
<dbReference type="AlphaFoldDB" id="T1FEF6"/>
<sequence>MHVINGYLFAVFEPGYVVTGLGNLTASEFERFKKLQILKPATIVEDMNNKNRKTSVDIIREVKTLLNYEGLKAVSTTKRPETPLEENRKLLLRKCSANELMTTASASGATNSGDNFEFNFESRPSSAAIRLAPLNIDKTRSLSAGKPKSATLSKSRLKQPHQKNISALKPLEAFHNLPANANEINISNNHSELLSFFYLQNNNNNKNGDNNDTDKMSKKKKKLYSKNEDFDDDEGDDEILAFVESIKTSQKSEL</sequence>
<protein>
    <submittedName>
        <fullName evidence="2 3">Uncharacterized protein</fullName>
    </submittedName>
</protein>
<dbReference type="RefSeq" id="XP_009026353.1">
    <property type="nucleotide sequence ID" value="XM_009028105.1"/>
</dbReference>
<accession>T1FEF6</accession>
<dbReference type="InParanoid" id="T1FEF6"/>
<dbReference type="KEGG" id="hro:HELRODRAFT_179250"/>
<dbReference type="GeneID" id="20207205"/>
<dbReference type="CTD" id="20207205"/>
<feature type="region of interest" description="Disordered" evidence="1">
    <location>
        <begin position="204"/>
        <end position="234"/>
    </location>
</feature>
<reference evidence="2 4" key="2">
    <citation type="journal article" date="2013" name="Nature">
        <title>Insights into bilaterian evolution from three spiralian genomes.</title>
        <authorList>
            <person name="Simakov O."/>
            <person name="Marletaz F."/>
            <person name="Cho S.J."/>
            <person name="Edsinger-Gonzales E."/>
            <person name="Havlak P."/>
            <person name="Hellsten U."/>
            <person name="Kuo D.H."/>
            <person name="Larsson T."/>
            <person name="Lv J."/>
            <person name="Arendt D."/>
            <person name="Savage R."/>
            <person name="Osoegawa K."/>
            <person name="de Jong P."/>
            <person name="Grimwood J."/>
            <person name="Chapman J.A."/>
            <person name="Shapiro H."/>
            <person name="Aerts A."/>
            <person name="Otillar R.P."/>
            <person name="Terry A.Y."/>
            <person name="Boore J.L."/>
            <person name="Grigoriev I.V."/>
            <person name="Lindberg D.R."/>
            <person name="Seaver E.C."/>
            <person name="Weisblat D.A."/>
            <person name="Putnam N.H."/>
            <person name="Rokhsar D.S."/>
        </authorList>
    </citation>
    <scope>NUCLEOTIDE SEQUENCE</scope>
</reference>
<feature type="region of interest" description="Disordered" evidence="1">
    <location>
        <begin position="139"/>
        <end position="160"/>
    </location>
</feature>
<evidence type="ECO:0000313" key="3">
    <source>
        <dbReference type="EnsemblMetazoa" id="HelroP179250"/>
    </source>
</evidence>
<keyword evidence="4" id="KW-1185">Reference proteome</keyword>
<name>T1FEF6_HELRO</name>
<gene>
    <name evidence="3" type="primary">20207205</name>
    <name evidence="2" type="ORF">HELRODRAFT_179250</name>
</gene>
<dbReference type="EnsemblMetazoa" id="HelroT179250">
    <property type="protein sequence ID" value="HelroP179250"/>
    <property type="gene ID" value="HelroG179250"/>
</dbReference>
<dbReference type="HOGENOM" id="CLU_1095294_0_0_1"/>
<reference evidence="4" key="1">
    <citation type="submission" date="2012-12" db="EMBL/GenBank/DDBJ databases">
        <authorList>
            <person name="Hellsten U."/>
            <person name="Grimwood J."/>
            <person name="Chapman J.A."/>
            <person name="Shapiro H."/>
            <person name="Aerts A."/>
            <person name="Otillar R.P."/>
            <person name="Terry A.Y."/>
            <person name="Boore J.L."/>
            <person name="Simakov O."/>
            <person name="Marletaz F."/>
            <person name="Cho S.-J."/>
            <person name="Edsinger-Gonzales E."/>
            <person name="Havlak P."/>
            <person name="Kuo D.-H."/>
            <person name="Larsson T."/>
            <person name="Lv J."/>
            <person name="Arendt D."/>
            <person name="Savage R."/>
            <person name="Osoegawa K."/>
            <person name="de Jong P."/>
            <person name="Lindberg D.R."/>
            <person name="Seaver E.C."/>
            <person name="Weisblat D.A."/>
            <person name="Putnam N.H."/>
            <person name="Grigoriev I.V."/>
            <person name="Rokhsar D.S."/>
        </authorList>
    </citation>
    <scope>NUCLEOTIDE SEQUENCE</scope>
</reference>
<dbReference type="EMBL" id="AMQM01006796">
    <property type="status" value="NOT_ANNOTATED_CDS"/>
    <property type="molecule type" value="Genomic_DNA"/>
</dbReference>
<reference evidence="3" key="3">
    <citation type="submission" date="2015-06" db="UniProtKB">
        <authorList>
            <consortium name="EnsemblMetazoa"/>
        </authorList>
    </citation>
    <scope>IDENTIFICATION</scope>
</reference>
<evidence type="ECO:0000313" key="4">
    <source>
        <dbReference type="Proteomes" id="UP000015101"/>
    </source>
</evidence>
<evidence type="ECO:0000256" key="1">
    <source>
        <dbReference type="SAM" id="MobiDB-lite"/>
    </source>
</evidence>
<dbReference type="EMBL" id="KB097519">
    <property type="protein sequence ID" value="ESN95481.1"/>
    <property type="molecule type" value="Genomic_DNA"/>
</dbReference>
<evidence type="ECO:0000313" key="2">
    <source>
        <dbReference type="EMBL" id="ESN95481.1"/>
    </source>
</evidence>
<dbReference type="Proteomes" id="UP000015101">
    <property type="component" value="Unassembled WGS sequence"/>
</dbReference>
<proteinExistence type="predicted"/>